<dbReference type="PROSITE" id="PS50930">
    <property type="entry name" value="HTH_LYTTR"/>
    <property type="match status" value="1"/>
</dbReference>
<feature type="modified residue" description="4-aspartylphosphate" evidence="2">
    <location>
        <position position="58"/>
    </location>
</feature>
<feature type="domain" description="HTH LytTR-type" evidence="4">
    <location>
        <begin position="160"/>
        <end position="263"/>
    </location>
</feature>
<dbReference type="GO" id="GO:0000156">
    <property type="term" value="F:phosphorelay response regulator activity"/>
    <property type="evidence" value="ECO:0007669"/>
    <property type="project" value="InterPro"/>
</dbReference>
<keyword evidence="2" id="KW-0597">Phosphoprotein</keyword>
<dbReference type="PROSITE" id="PS50110">
    <property type="entry name" value="RESPONSE_REGULATORY"/>
    <property type="match status" value="1"/>
</dbReference>
<dbReference type="CDD" id="cd17532">
    <property type="entry name" value="REC_LytTR_AlgR-like"/>
    <property type="match status" value="1"/>
</dbReference>
<comment type="caution">
    <text evidence="5">The sequence shown here is derived from an EMBL/GenBank/DDBJ whole genome shotgun (WGS) entry which is preliminary data.</text>
</comment>
<dbReference type="Gene3D" id="3.40.50.2300">
    <property type="match status" value="1"/>
</dbReference>
<dbReference type="Pfam" id="PF04397">
    <property type="entry name" value="LytTR"/>
    <property type="match status" value="1"/>
</dbReference>
<dbReference type="SUPFAM" id="SSF52172">
    <property type="entry name" value="CheY-like"/>
    <property type="match status" value="1"/>
</dbReference>
<dbReference type="PANTHER" id="PTHR37299">
    <property type="entry name" value="TRANSCRIPTIONAL REGULATOR-RELATED"/>
    <property type="match status" value="1"/>
</dbReference>
<dbReference type="GO" id="GO:0003677">
    <property type="term" value="F:DNA binding"/>
    <property type="evidence" value="ECO:0007669"/>
    <property type="project" value="UniProtKB-KW"/>
</dbReference>
<evidence type="ECO:0000259" key="3">
    <source>
        <dbReference type="PROSITE" id="PS50110"/>
    </source>
</evidence>
<dbReference type="Proteomes" id="UP000839644">
    <property type="component" value="Unassembled WGS sequence"/>
</dbReference>
<dbReference type="AlphaFoldDB" id="A0A3Y9C2Q1"/>
<accession>A0A3Y9C2Q1</accession>
<proteinExistence type="predicted"/>
<keyword evidence="5" id="KW-0238">DNA-binding</keyword>
<evidence type="ECO:0000313" key="5">
    <source>
        <dbReference type="EMBL" id="EAB8478300.1"/>
    </source>
</evidence>
<dbReference type="Gene3D" id="2.40.50.1020">
    <property type="entry name" value="LytTr DNA-binding domain"/>
    <property type="match status" value="1"/>
</dbReference>
<name>A0A3Y9C2Q1_SALEB</name>
<dbReference type="Pfam" id="PF00072">
    <property type="entry name" value="Response_reg"/>
    <property type="match status" value="1"/>
</dbReference>
<sequence length="263" mass="30668">MTKTITAIIADDEPLLRYQLNKMLADVWPELDILASCENGKEAFDAIAEEQPDIAFLDIRMPEMDGMTLIRRISQLDKFPLVVFVTAYDEYAVRAFETNAIDYLLKPLNEKRLEQCVLKMKQRLNETTADKTTPDLNALFEKFQSFLPVEHKSYLKWVRVQKGEDIELIHCSDIQFFKAEDKYISLYKKNKTQSDIFLLRGSLRELLLQLDPDEFWQVHRSVVVNVNAIEKIKRDYTGKIQLIIGGHVLQVSRAMQNKFLYNI</sequence>
<feature type="domain" description="Response regulatory" evidence="3">
    <location>
        <begin position="6"/>
        <end position="121"/>
    </location>
</feature>
<dbReference type="SMART" id="SM00850">
    <property type="entry name" value="LytTR"/>
    <property type="match status" value="1"/>
</dbReference>
<dbReference type="SMART" id="SM00448">
    <property type="entry name" value="REC"/>
    <property type="match status" value="1"/>
</dbReference>
<dbReference type="InterPro" id="IPR007492">
    <property type="entry name" value="LytTR_DNA-bd_dom"/>
</dbReference>
<keyword evidence="1" id="KW-0902">Two-component regulatory system</keyword>
<dbReference type="InterPro" id="IPR001789">
    <property type="entry name" value="Sig_transdc_resp-reg_receiver"/>
</dbReference>
<organism evidence="5">
    <name type="scientific">Salmonella enterica subsp. enterica serovar Java</name>
    <dbReference type="NCBI Taxonomy" id="224729"/>
    <lineage>
        <taxon>Bacteria</taxon>
        <taxon>Pseudomonadati</taxon>
        <taxon>Pseudomonadota</taxon>
        <taxon>Gammaproteobacteria</taxon>
        <taxon>Enterobacterales</taxon>
        <taxon>Enterobacteriaceae</taxon>
        <taxon>Salmonella</taxon>
    </lineage>
</organism>
<evidence type="ECO:0000256" key="1">
    <source>
        <dbReference type="ARBA" id="ARBA00023012"/>
    </source>
</evidence>
<dbReference type="FunFam" id="3.40.50.2300:FF:000051">
    <property type="entry name" value="Two-component response regulator yehT"/>
    <property type="match status" value="1"/>
</dbReference>
<dbReference type="InterPro" id="IPR046947">
    <property type="entry name" value="LytR-like"/>
</dbReference>
<gene>
    <name evidence="5" type="ORF">AU894_19155</name>
</gene>
<dbReference type="InterPro" id="IPR011006">
    <property type="entry name" value="CheY-like_superfamily"/>
</dbReference>
<reference evidence="5" key="1">
    <citation type="submission" date="2018-08" db="EMBL/GenBank/DDBJ databases">
        <authorList>
            <person name="Ashton P.M."/>
            <person name="Dallman T."/>
            <person name="Nair S."/>
            <person name="De Pinna E."/>
            <person name="Peters T."/>
            <person name="Grant K."/>
        </authorList>
    </citation>
    <scope>NUCLEOTIDE SEQUENCE [LARGE SCALE GENOMIC DNA]</scope>
    <source>
        <strain evidence="5">43913</strain>
    </source>
</reference>
<dbReference type="EMBL" id="AAAFYZ010000056">
    <property type="protein sequence ID" value="EAB8478300.1"/>
    <property type="molecule type" value="Genomic_DNA"/>
</dbReference>
<dbReference type="PANTHER" id="PTHR37299:SF1">
    <property type="entry name" value="STAGE 0 SPORULATION PROTEIN A HOMOLOG"/>
    <property type="match status" value="1"/>
</dbReference>
<evidence type="ECO:0000259" key="4">
    <source>
        <dbReference type="PROSITE" id="PS50930"/>
    </source>
</evidence>
<protein>
    <submittedName>
        <fullName evidence="5">DNA-binding response regulator</fullName>
    </submittedName>
</protein>
<evidence type="ECO:0000256" key="2">
    <source>
        <dbReference type="PROSITE-ProRule" id="PRU00169"/>
    </source>
</evidence>